<sequence length="257" mass="30097">WIYMNKLNEYMRRKFKILNVWNKINLKTTTLLYYFTGFNSADLFSISRDIYQPKRHTKLSWQHQCPSTFIIGYNQNWDIILTKYTCALYSNEQLCEESNTKHTTSHLISCLVKLFSLIGFISFRTKYLSCPKTKTTAILVMLSIPNVVGLLYTWKIMISTQLGSSNHLYLYHVSQISVTKSVHLCETAQWYNIYLLLNYKTNMCIAYNFILNRIQWSCGMQNCCLGITEHFTNVSISGYSYKTSSTSFKIKINKLIL</sequence>
<dbReference type="EMBL" id="VYZN01000029">
    <property type="protein sequence ID" value="KAE9534165.1"/>
    <property type="molecule type" value="Genomic_DNA"/>
</dbReference>
<keyword evidence="3" id="KW-1185">Reference proteome</keyword>
<name>A0A6G0TL15_APHGL</name>
<evidence type="ECO:0000313" key="2">
    <source>
        <dbReference type="EMBL" id="KAE9534165.1"/>
    </source>
</evidence>
<keyword evidence="1" id="KW-1133">Transmembrane helix</keyword>
<evidence type="ECO:0000256" key="1">
    <source>
        <dbReference type="SAM" id="Phobius"/>
    </source>
</evidence>
<reference evidence="2 3" key="1">
    <citation type="submission" date="2019-08" db="EMBL/GenBank/DDBJ databases">
        <title>The genome of the soybean aphid Biotype 1, its phylome, world population structure and adaptation to the North American continent.</title>
        <authorList>
            <person name="Giordano R."/>
            <person name="Donthu R.K."/>
            <person name="Hernandez A.G."/>
            <person name="Wright C.L."/>
            <person name="Zimin A.V."/>
        </authorList>
    </citation>
    <scope>NUCLEOTIDE SEQUENCE [LARGE SCALE GENOMIC DNA]</scope>
    <source>
        <tissue evidence="2">Whole aphids</tissue>
    </source>
</reference>
<gene>
    <name evidence="2" type="ORF">AGLY_008672</name>
</gene>
<keyword evidence="1" id="KW-0472">Membrane</keyword>
<keyword evidence="1" id="KW-0812">Transmembrane</keyword>
<evidence type="ECO:0000313" key="3">
    <source>
        <dbReference type="Proteomes" id="UP000475862"/>
    </source>
</evidence>
<accession>A0A6G0TL15</accession>
<feature type="transmembrane region" description="Helical" evidence="1">
    <location>
        <begin position="105"/>
        <end position="123"/>
    </location>
</feature>
<dbReference type="Proteomes" id="UP000475862">
    <property type="component" value="Unassembled WGS sequence"/>
</dbReference>
<organism evidence="2 3">
    <name type="scientific">Aphis glycines</name>
    <name type="common">Soybean aphid</name>
    <dbReference type="NCBI Taxonomy" id="307491"/>
    <lineage>
        <taxon>Eukaryota</taxon>
        <taxon>Metazoa</taxon>
        <taxon>Ecdysozoa</taxon>
        <taxon>Arthropoda</taxon>
        <taxon>Hexapoda</taxon>
        <taxon>Insecta</taxon>
        <taxon>Pterygota</taxon>
        <taxon>Neoptera</taxon>
        <taxon>Paraneoptera</taxon>
        <taxon>Hemiptera</taxon>
        <taxon>Sternorrhyncha</taxon>
        <taxon>Aphidomorpha</taxon>
        <taxon>Aphidoidea</taxon>
        <taxon>Aphididae</taxon>
        <taxon>Aphidini</taxon>
        <taxon>Aphis</taxon>
        <taxon>Aphis</taxon>
    </lineage>
</organism>
<proteinExistence type="predicted"/>
<feature type="transmembrane region" description="Helical" evidence="1">
    <location>
        <begin position="135"/>
        <end position="154"/>
    </location>
</feature>
<comment type="caution">
    <text evidence="2">The sequence shown here is derived from an EMBL/GenBank/DDBJ whole genome shotgun (WGS) entry which is preliminary data.</text>
</comment>
<dbReference type="AlphaFoldDB" id="A0A6G0TL15"/>
<feature type="non-terminal residue" evidence="2">
    <location>
        <position position="1"/>
    </location>
</feature>
<protein>
    <submittedName>
        <fullName evidence="2">Uncharacterized protein</fullName>
    </submittedName>
</protein>